<name>A0A9X3MST4_9ACTN</name>
<dbReference type="InterPro" id="IPR003718">
    <property type="entry name" value="OsmC/Ohr_fam"/>
</dbReference>
<evidence type="ECO:0000313" key="1">
    <source>
        <dbReference type="EMBL" id="MDA0161964.1"/>
    </source>
</evidence>
<proteinExistence type="predicted"/>
<dbReference type="SUPFAM" id="SSF82784">
    <property type="entry name" value="OsmC-like"/>
    <property type="match status" value="1"/>
</dbReference>
<comment type="caution">
    <text evidence="1">The sequence shown here is derived from an EMBL/GenBank/DDBJ whole genome shotgun (WGS) entry which is preliminary data.</text>
</comment>
<reference evidence="1" key="1">
    <citation type="submission" date="2022-10" db="EMBL/GenBank/DDBJ databases">
        <title>The WGS of Solirubrobacter ginsenosidimutans DSM 21036.</title>
        <authorList>
            <person name="Jiang Z."/>
        </authorList>
    </citation>
    <scope>NUCLEOTIDE SEQUENCE</scope>
    <source>
        <strain evidence="1">DSM 21036</strain>
    </source>
</reference>
<protein>
    <submittedName>
        <fullName evidence="1">OsmC family protein</fullName>
    </submittedName>
</protein>
<dbReference type="Gene3D" id="3.30.300.20">
    <property type="match status" value="1"/>
</dbReference>
<dbReference type="PANTHER" id="PTHR35368:SF1">
    <property type="entry name" value="HYDROPEROXIDE REDUCTASE"/>
    <property type="match status" value="1"/>
</dbReference>
<dbReference type="InterPro" id="IPR036102">
    <property type="entry name" value="OsmC/Ohrsf"/>
</dbReference>
<dbReference type="EMBL" id="JAPDOD010000015">
    <property type="protein sequence ID" value="MDA0161964.1"/>
    <property type="molecule type" value="Genomic_DNA"/>
</dbReference>
<organism evidence="1 2">
    <name type="scientific">Solirubrobacter ginsenosidimutans</name>
    <dbReference type="NCBI Taxonomy" id="490573"/>
    <lineage>
        <taxon>Bacteria</taxon>
        <taxon>Bacillati</taxon>
        <taxon>Actinomycetota</taxon>
        <taxon>Thermoleophilia</taxon>
        <taxon>Solirubrobacterales</taxon>
        <taxon>Solirubrobacteraceae</taxon>
        <taxon>Solirubrobacter</taxon>
    </lineage>
</organism>
<dbReference type="Proteomes" id="UP001149140">
    <property type="component" value="Unassembled WGS sequence"/>
</dbReference>
<gene>
    <name evidence="1" type="ORF">OM076_16945</name>
</gene>
<accession>A0A9X3MST4</accession>
<dbReference type="RefSeq" id="WP_270041199.1">
    <property type="nucleotide sequence ID" value="NZ_JAPDOD010000015.1"/>
</dbReference>
<dbReference type="PANTHER" id="PTHR35368">
    <property type="entry name" value="HYDROPEROXIDE REDUCTASE"/>
    <property type="match status" value="1"/>
</dbReference>
<dbReference type="InterPro" id="IPR052924">
    <property type="entry name" value="OsmC/Ohr_hydroprdx_reductase"/>
</dbReference>
<dbReference type="Pfam" id="PF02566">
    <property type="entry name" value="OsmC"/>
    <property type="match status" value="1"/>
</dbReference>
<sequence length="189" mass="20216">MTTLASTIRNGVDTQQMFGTLDAIGAQPELGAFTFRATNQWLNGAHNRSTIKGFFGAGGEDTTRTEAFLLDAGEPAVLLGTDTGPNPAEYLLHALAACLTTTLVYSASARKVRLTEVSSTFEGDMDVRGCLGIDDAFRNGFTQIRATFHIKGDAPAEKLRAIVENAQKRSAVYDMVRNGVPISIEAVAE</sequence>
<keyword evidence="2" id="KW-1185">Reference proteome</keyword>
<evidence type="ECO:0000313" key="2">
    <source>
        <dbReference type="Proteomes" id="UP001149140"/>
    </source>
</evidence>
<dbReference type="InterPro" id="IPR015946">
    <property type="entry name" value="KH_dom-like_a/b"/>
</dbReference>
<dbReference type="AlphaFoldDB" id="A0A9X3MST4"/>